<proteinExistence type="predicted"/>
<keyword evidence="3" id="KW-1185">Reference proteome</keyword>
<dbReference type="Proteomes" id="UP001139721">
    <property type="component" value="Unassembled WGS sequence"/>
</dbReference>
<evidence type="ECO:0000313" key="3">
    <source>
        <dbReference type="Proteomes" id="UP001139721"/>
    </source>
</evidence>
<reference evidence="2" key="1">
    <citation type="submission" date="2021-11" db="EMBL/GenBank/DDBJ databases">
        <title>Legionella maioricencis sp. nov., a new species isolated from hot water samples in Mallorca.</title>
        <authorList>
            <person name="Crespi S."/>
            <person name="Drasar V."/>
            <person name="Salva-Serra F."/>
            <person name="Jaen-Luchoro D."/>
            <person name="Pineiro-Iglesias B."/>
            <person name="Aliaga F."/>
            <person name="Fernandez-Juarez V."/>
            <person name="Coll G."/>
            <person name="Moore E.R.B."/>
            <person name="Bennasar-Figueras A."/>
        </authorList>
    </citation>
    <scope>NUCLEOTIDE SEQUENCE</scope>
    <source>
        <strain evidence="2">HCPI-6</strain>
    </source>
</reference>
<dbReference type="AlphaFoldDB" id="A0A9X2D1B4"/>
<dbReference type="RefSeq" id="WP_250421898.1">
    <property type="nucleotide sequence ID" value="NZ_JAJKBJ010000013.1"/>
</dbReference>
<dbReference type="Gene3D" id="3.30.1340.30">
    <property type="match status" value="1"/>
</dbReference>
<sequence>MQKYLINTTIAGALLLLAGCQTGNGPGLFSSYPSFPSYSSQMSLAQSVQEALMRNGDPVIGQVRVETNQNIVILSGYVKKIRQSDVAEQIARQVAGPQNVQNNIIVRP</sequence>
<dbReference type="InterPro" id="IPR007055">
    <property type="entry name" value="BON_dom"/>
</dbReference>
<accession>A0A9X2D1B4</accession>
<dbReference type="Pfam" id="PF04972">
    <property type="entry name" value="BON"/>
    <property type="match status" value="1"/>
</dbReference>
<evidence type="ECO:0000259" key="1">
    <source>
        <dbReference type="PROSITE" id="PS50914"/>
    </source>
</evidence>
<feature type="domain" description="BON" evidence="1">
    <location>
        <begin position="40"/>
        <end position="108"/>
    </location>
</feature>
<protein>
    <submittedName>
        <fullName evidence="2">BON domain-containing protein</fullName>
    </submittedName>
</protein>
<name>A0A9X2D1B4_9GAMM</name>
<dbReference type="PROSITE" id="PS51257">
    <property type="entry name" value="PROKAR_LIPOPROTEIN"/>
    <property type="match status" value="1"/>
</dbReference>
<organism evidence="2 3">
    <name type="scientific">Legionella maioricensis</name>
    <dbReference type="NCBI Taxonomy" id="2896528"/>
    <lineage>
        <taxon>Bacteria</taxon>
        <taxon>Pseudomonadati</taxon>
        <taxon>Pseudomonadota</taxon>
        <taxon>Gammaproteobacteria</taxon>
        <taxon>Legionellales</taxon>
        <taxon>Legionellaceae</taxon>
        <taxon>Legionella</taxon>
    </lineage>
</organism>
<dbReference type="PROSITE" id="PS50914">
    <property type="entry name" value="BON"/>
    <property type="match status" value="1"/>
</dbReference>
<gene>
    <name evidence="2" type="ORF">LOX96_11310</name>
</gene>
<evidence type="ECO:0000313" key="2">
    <source>
        <dbReference type="EMBL" id="MCL9684684.1"/>
    </source>
</evidence>
<comment type="caution">
    <text evidence="2">The sequence shown here is derived from an EMBL/GenBank/DDBJ whole genome shotgun (WGS) entry which is preliminary data.</text>
</comment>
<dbReference type="EMBL" id="JAJKBJ010000013">
    <property type="protein sequence ID" value="MCL9684684.1"/>
    <property type="molecule type" value="Genomic_DNA"/>
</dbReference>